<dbReference type="Pfam" id="PF11995">
    <property type="entry name" value="DUF3490"/>
    <property type="match status" value="1"/>
</dbReference>
<sequence>MEPPNFKTDQDIQKSSSDWSTEFEPEKTTDDGSKTDQDIQKSASDWSTKFERQKREIIELWDTCCTPLVHRTYFLLLFKGDPSDAVYMEVELRRLSFLKNTLSSGQVSVKSSRVLNRERDAEQTNDQEIFNQGQRSSIPKMGH</sequence>
<evidence type="ECO:0000313" key="5">
    <source>
        <dbReference type="Proteomes" id="UP001604277"/>
    </source>
</evidence>
<keyword evidence="5" id="KW-1185">Reference proteome</keyword>
<evidence type="ECO:0000256" key="1">
    <source>
        <dbReference type="ARBA" id="ARBA00022701"/>
    </source>
</evidence>
<dbReference type="PANTHER" id="PTHR47968:SF54">
    <property type="entry name" value="KINESIN-LIKE PROTEIN NACK2"/>
    <property type="match status" value="1"/>
</dbReference>
<evidence type="ECO:0000256" key="2">
    <source>
        <dbReference type="SAM" id="MobiDB-lite"/>
    </source>
</evidence>
<feature type="compositionally biased region" description="Basic and acidic residues" evidence="2">
    <location>
        <begin position="24"/>
        <end position="39"/>
    </location>
</feature>
<dbReference type="EMBL" id="JBFOLJ010000007">
    <property type="protein sequence ID" value="KAL2520113.1"/>
    <property type="molecule type" value="Genomic_DNA"/>
</dbReference>
<protein>
    <submittedName>
        <fullName evidence="4">ATP binding microtubule motor family protein</fullName>
    </submittedName>
</protein>
<organism evidence="4 5">
    <name type="scientific">Forsythia ovata</name>
    <dbReference type="NCBI Taxonomy" id="205694"/>
    <lineage>
        <taxon>Eukaryota</taxon>
        <taxon>Viridiplantae</taxon>
        <taxon>Streptophyta</taxon>
        <taxon>Embryophyta</taxon>
        <taxon>Tracheophyta</taxon>
        <taxon>Spermatophyta</taxon>
        <taxon>Magnoliopsida</taxon>
        <taxon>eudicotyledons</taxon>
        <taxon>Gunneridae</taxon>
        <taxon>Pentapetalae</taxon>
        <taxon>asterids</taxon>
        <taxon>lamiids</taxon>
        <taxon>Lamiales</taxon>
        <taxon>Oleaceae</taxon>
        <taxon>Forsythieae</taxon>
        <taxon>Forsythia</taxon>
    </lineage>
</organism>
<dbReference type="InterPro" id="IPR027640">
    <property type="entry name" value="Kinesin-like_fam"/>
</dbReference>
<name>A0ABD1U646_9LAMI</name>
<keyword evidence="1" id="KW-0493">Microtubule</keyword>
<dbReference type="GO" id="GO:0005874">
    <property type="term" value="C:microtubule"/>
    <property type="evidence" value="ECO:0007669"/>
    <property type="project" value="UniProtKB-KW"/>
</dbReference>
<evidence type="ECO:0000259" key="3">
    <source>
        <dbReference type="Pfam" id="PF11995"/>
    </source>
</evidence>
<feature type="region of interest" description="Disordered" evidence="2">
    <location>
        <begin position="1"/>
        <end position="47"/>
    </location>
</feature>
<comment type="caution">
    <text evidence="4">The sequence shown here is derived from an EMBL/GenBank/DDBJ whole genome shotgun (WGS) entry which is preliminary data.</text>
</comment>
<accession>A0ABD1U646</accession>
<dbReference type="Proteomes" id="UP001604277">
    <property type="component" value="Unassembled WGS sequence"/>
</dbReference>
<feature type="region of interest" description="Disordered" evidence="2">
    <location>
        <begin position="104"/>
        <end position="143"/>
    </location>
</feature>
<feature type="compositionally biased region" description="Polar residues" evidence="2">
    <location>
        <begin position="124"/>
        <end position="137"/>
    </location>
</feature>
<dbReference type="AlphaFoldDB" id="A0ABD1U646"/>
<feature type="compositionally biased region" description="Polar residues" evidence="2">
    <location>
        <begin position="104"/>
        <end position="114"/>
    </location>
</feature>
<reference evidence="5" key="1">
    <citation type="submission" date="2024-07" db="EMBL/GenBank/DDBJ databases">
        <title>Two chromosome-level genome assemblies of Korean endemic species Abeliophyllum distichum and Forsythia ovata (Oleaceae).</title>
        <authorList>
            <person name="Jang H."/>
        </authorList>
    </citation>
    <scope>NUCLEOTIDE SEQUENCE [LARGE SCALE GENOMIC DNA]</scope>
</reference>
<gene>
    <name evidence="4" type="ORF">Fot_24036</name>
</gene>
<dbReference type="InterPro" id="IPR021881">
    <property type="entry name" value="NACK_C"/>
</dbReference>
<feature type="domain" description="NPK1-activating kinesin-like protein C-terminal" evidence="3">
    <location>
        <begin position="49"/>
        <end position="118"/>
    </location>
</feature>
<proteinExistence type="predicted"/>
<evidence type="ECO:0000313" key="4">
    <source>
        <dbReference type="EMBL" id="KAL2520113.1"/>
    </source>
</evidence>
<dbReference type="PANTHER" id="PTHR47968">
    <property type="entry name" value="CENTROMERE PROTEIN E"/>
    <property type="match status" value="1"/>
</dbReference>